<sequence length="636" mass="70851">MGIIITDKNKSHHFIKFKRNKINLGSGGMETSLKHKRVLTGNEAIARGFYEAGGTIAASYPGSPTVEVLEKLKEYKELYAEFSTNEKVALEVAIGGSFYGARSMAIMKHVGVNIALDPLMTFTQTPTNGGFLLVTGDDPGLASSQNEQDNRLLGKFANMGILDVADSQEAKDFTKKALEISEAFSAPMMLRITSRVCHSRSTVTVEERQEVKAKGINYDKEKFCMIPPGSIKAQIFMRERLNKLEEYAYTTDLNRLELKEDTDTLIITSGLVYYNLKELDPNASIWKLGLIYPISEKKAKEITSKFKKVIVIEEMMPFIENELKLMGIHCEGKKHFSFTGELDIQNIAEGLYEAGILPEKKVYAKRFVETVPRAPLFCTGCPHRPTFDLLKKSKAKVVIGDIGCYSLAMLFPFEQSNIIISMGASIGITKGLRKAMSKDDQDEPLVAVIGDGTFFHSGLSTFVNMLHRKEDKENITLIVLDNRTTAMTGGQPNASSGLYNERDDMKVGIKTLLESLGFDRVKEINQYDYKAAEKIFKEEIAYEGLSIIVANGPCALKYNMEKPHFYVDPNICISCRACIRTNCPPLRMIKYEGIEKLKSSIDKDMCVGCSVCAQVCPVNAIKSSKNIGREDEKVDN</sequence>
<evidence type="ECO:0000313" key="8">
    <source>
        <dbReference type="EMBL" id="AKL94645.1"/>
    </source>
</evidence>
<dbReference type="PROSITE" id="PS00198">
    <property type="entry name" value="4FE4S_FER_1"/>
    <property type="match status" value="1"/>
</dbReference>
<dbReference type="STRING" id="84022.CACET_c11800"/>
<dbReference type="GO" id="GO:0030976">
    <property type="term" value="F:thiamine pyrophosphate binding"/>
    <property type="evidence" value="ECO:0007669"/>
    <property type="project" value="InterPro"/>
</dbReference>
<feature type="domain" description="4Fe-4S ferredoxin-type" evidence="7">
    <location>
        <begin position="563"/>
        <end position="594"/>
    </location>
</feature>
<evidence type="ECO:0000256" key="1">
    <source>
        <dbReference type="ARBA" id="ARBA00022723"/>
    </source>
</evidence>
<dbReference type="Pfam" id="PF01855">
    <property type="entry name" value="POR_N"/>
    <property type="match status" value="1"/>
</dbReference>
<protein>
    <recommendedName>
        <fullName evidence="5">Indolepyruvate oxidoreductase subunit IorA</fullName>
        <shortName evidence="5">IOR</shortName>
        <ecNumber evidence="5">1.2.7.8</ecNumber>
    </recommendedName>
    <alternativeName>
        <fullName evidence="5">Indolepyruvate ferredoxin oxidoreductase subunit alpha</fullName>
    </alternativeName>
</protein>
<feature type="binding site" evidence="6">
    <location>
        <position position="606"/>
    </location>
    <ligand>
        <name>[4Fe-4S] cluster</name>
        <dbReference type="ChEBI" id="CHEBI:49883"/>
        <label>2</label>
    </ligand>
</feature>
<keyword evidence="3 5" id="KW-0408">Iron</keyword>
<dbReference type="PROSITE" id="PS51379">
    <property type="entry name" value="4FE4S_FER_2"/>
    <property type="match status" value="2"/>
</dbReference>
<organism evidence="8 9">
    <name type="scientific">Clostridium aceticum</name>
    <dbReference type="NCBI Taxonomy" id="84022"/>
    <lineage>
        <taxon>Bacteria</taxon>
        <taxon>Bacillati</taxon>
        <taxon>Bacillota</taxon>
        <taxon>Clostridia</taxon>
        <taxon>Eubacteriales</taxon>
        <taxon>Clostridiaceae</taxon>
        <taxon>Clostridium</taxon>
    </lineage>
</organism>
<feature type="binding site" evidence="6">
    <location>
        <position position="616"/>
    </location>
    <ligand>
        <name>[4Fe-4S] cluster</name>
        <dbReference type="ChEBI" id="CHEBI:49883"/>
        <label>1</label>
    </ligand>
</feature>
<dbReference type="InterPro" id="IPR017900">
    <property type="entry name" value="4Fe4S_Fe_S_CS"/>
</dbReference>
<feature type="binding site" evidence="6">
    <location>
        <position position="578"/>
    </location>
    <ligand>
        <name>[4Fe-4S] cluster</name>
        <dbReference type="ChEBI" id="CHEBI:49883"/>
        <label>1</label>
    </ligand>
</feature>
<dbReference type="EMBL" id="CP009687">
    <property type="protein sequence ID" value="AKL94645.1"/>
    <property type="molecule type" value="Genomic_DNA"/>
</dbReference>
<dbReference type="AlphaFoldDB" id="A0A0G3W9V6"/>
<dbReference type="PANTHER" id="PTHR43710:SF5">
    <property type="entry name" value="INDOLEPYRUVATE FERREDOXIN OXIDOREDUCTASE ALPHA SUBUNIT"/>
    <property type="match status" value="1"/>
</dbReference>
<dbReference type="Pfam" id="PF00037">
    <property type="entry name" value="Fer4"/>
    <property type="match status" value="1"/>
</dbReference>
<comment type="cofactor">
    <cofactor evidence="5 6">
        <name>[4Fe-4S] cluster</name>
        <dbReference type="ChEBI" id="CHEBI:49883"/>
    </cofactor>
    <text evidence="5 6">Binds 2 [4Fe-4S] clusters. In this family the first cluster has a non-standard and varying [4Fe-4S] binding motif CX(2)CX(2)CX(4-5)CP.</text>
</comment>
<accession>A0A0G3W9V6</accession>
<dbReference type="Gene3D" id="3.40.50.970">
    <property type="match status" value="2"/>
</dbReference>
<evidence type="ECO:0000256" key="6">
    <source>
        <dbReference type="PIRSR" id="PIRSR006439-50"/>
    </source>
</evidence>
<dbReference type="GO" id="GO:0046872">
    <property type="term" value="F:metal ion binding"/>
    <property type="evidence" value="ECO:0007669"/>
    <property type="project" value="UniProtKB-UniRule"/>
</dbReference>
<keyword evidence="1 5" id="KW-0479">Metal-binding</keyword>
<feature type="binding site" evidence="6">
    <location>
        <position position="572"/>
    </location>
    <ligand>
        <name>[4Fe-4S] cluster</name>
        <dbReference type="ChEBI" id="CHEBI:49883"/>
        <label>1</label>
    </ligand>
</feature>
<evidence type="ECO:0000256" key="3">
    <source>
        <dbReference type="ARBA" id="ARBA00023004"/>
    </source>
</evidence>
<dbReference type="Pfam" id="PF02775">
    <property type="entry name" value="TPP_enzyme_C"/>
    <property type="match status" value="1"/>
</dbReference>
<keyword evidence="5" id="KW-0249">Electron transport</keyword>
<dbReference type="FunFam" id="3.40.50.970:FF:000039">
    <property type="entry name" value="Indolepyruvate oxidoreductase subunit IorA"/>
    <property type="match status" value="1"/>
</dbReference>
<feature type="binding site" evidence="6">
    <location>
        <position position="612"/>
    </location>
    <ligand>
        <name>[4Fe-4S] cluster</name>
        <dbReference type="ChEBI" id="CHEBI:49883"/>
        <label>2</label>
    </ligand>
</feature>
<dbReference type="InterPro" id="IPR011766">
    <property type="entry name" value="TPP_enzyme_TPP-bd"/>
</dbReference>
<dbReference type="EC" id="1.2.7.8" evidence="5"/>
<dbReference type="Gene3D" id="3.30.70.20">
    <property type="match status" value="1"/>
</dbReference>
<comment type="catalytic activity">
    <reaction evidence="5">
        <text>indole-3-pyruvate + 2 oxidized [2Fe-2S]-[ferredoxin] + CoA = (indol-3-yl)acetyl-CoA + 2 reduced [2Fe-2S]-[ferredoxin] + CO2 + H(+)</text>
        <dbReference type="Rhea" id="RHEA:12645"/>
        <dbReference type="Rhea" id="RHEA-COMP:10000"/>
        <dbReference type="Rhea" id="RHEA-COMP:10001"/>
        <dbReference type="ChEBI" id="CHEBI:15378"/>
        <dbReference type="ChEBI" id="CHEBI:16526"/>
        <dbReference type="ChEBI" id="CHEBI:17640"/>
        <dbReference type="ChEBI" id="CHEBI:33737"/>
        <dbReference type="ChEBI" id="CHEBI:33738"/>
        <dbReference type="ChEBI" id="CHEBI:57271"/>
        <dbReference type="ChEBI" id="CHEBI:57287"/>
        <dbReference type="EC" id="1.2.7.8"/>
    </reaction>
</comment>
<dbReference type="InterPro" id="IPR029061">
    <property type="entry name" value="THDP-binding"/>
</dbReference>
<dbReference type="SUPFAM" id="SSF52518">
    <property type="entry name" value="Thiamin diphosphate-binding fold (THDP-binding)"/>
    <property type="match status" value="2"/>
</dbReference>
<proteinExistence type="predicted"/>
<dbReference type="PATRIC" id="fig|84022.6.peg.1162"/>
<dbReference type="InterPro" id="IPR002880">
    <property type="entry name" value="Pyrv_Fd/Flavodoxin_OxRdtase_N"/>
</dbReference>
<dbReference type="PANTHER" id="PTHR43710">
    <property type="entry name" value="2-HYDROXYACYL-COA LYASE"/>
    <property type="match status" value="1"/>
</dbReference>
<dbReference type="SUPFAM" id="SSF54862">
    <property type="entry name" value="4Fe-4S ferredoxins"/>
    <property type="match status" value="1"/>
</dbReference>
<feature type="binding site" evidence="6">
    <location>
        <position position="575"/>
    </location>
    <ligand>
        <name>[4Fe-4S] cluster</name>
        <dbReference type="ChEBI" id="CHEBI:49883"/>
        <label>1</label>
    </ligand>
</feature>
<feature type="binding site" evidence="6">
    <location>
        <position position="583"/>
    </location>
    <ligand>
        <name>[4Fe-4S] cluster</name>
        <dbReference type="ChEBI" id="CHEBI:49883"/>
        <label>2</label>
    </ligand>
</feature>
<keyword evidence="5" id="KW-0813">Transport</keyword>
<dbReference type="InterPro" id="IPR017721">
    <property type="entry name" value="IorA"/>
</dbReference>
<dbReference type="Proteomes" id="UP000035704">
    <property type="component" value="Chromosome"/>
</dbReference>
<evidence type="ECO:0000256" key="4">
    <source>
        <dbReference type="ARBA" id="ARBA00023014"/>
    </source>
</evidence>
<reference evidence="8 9" key="1">
    <citation type="submission" date="2014-10" db="EMBL/GenBank/DDBJ databases">
        <title>Genome sequence of Clostridium aceticum DSM 1496.</title>
        <authorList>
            <person name="Poehlein A."/>
            <person name="Schiel-Bengelsdorf B."/>
            <person name="Gottschalk G."/>
            <person name="Duerre P."/>
            <person name="Daniel R."/>
        </authorList>
    </citation>
    <scope>NUCLEOTIDE SEQUENCE [LARGE SCALE GENOMIC DNA]</scope>
    <source>
        <strain evidence="8 9">DSM 1496</strain>
    </source>
</reference>
<dbReference type="CDD" id="cd02008">
    <property type="entry name" value="TPP_IOR_alpha"/>
    <property type="match status" value="1"/>
</dbReference>
<dbReference type="PIRSF" id="PIRSF006439">
    <property type="entry name" value="Indolepyruvate_ferr_oxidored"/>
    <property type="match status" value="1"/>
</dbReference>
<feature type="binding site" evidence="6">
    <location>
        <position position="609"/>
    </location>
    <ligand>
        <name>[4Fe-4S] cluster</name>
        <dbReference type="ChEBI" id="CHEBI:49883"/>
        <label>2</label>
    </ligand>
</feature>
<dbReference type="KEGG" id="cace:CACET_c11800"/>
<dbReference type="CDD" id="cd07034">
    <property type="entry name" value="TPP_PYR_PFOR_IOR-alpha_like"/>
    <property type="match status" value="1"/>
</dbReference>
<feature type="domain" description="4Fe-4S ferredoxin-type" evidence="7">
    <location>
        <begin position="597"/>
        <end position="626"/>
    </location>
</feature>
<keyword evidence="5 6" id="KW-0004">4Fe-4S</keyword>
<evidence type="ECO:0000256" key="2">
    <source>
        <dbReference type="ARBA" id="ARBA00023002"/>
    </source>
</evidence>
<evidence type="ECO:0000256" key="5">
    <source>
        <dbReference type="PIRNR" id="PIRNR006439"/>
    </source>
</evidence>
<keyword evidence="4 5" id="KW-0411">Iron-sulfur</keyword>
<dbReference type="InterPro" id="IPR045025">
    <property type="entry name" value="HACL1-like"/>
</dbReference>
<keyword evidence="2 5" id="KW-0560">Oxidoreductase</keyword>
<name>A0A0G3W9V6_9CLOT</name>
<evidence type="ECO:0000313" key="9">
    <source>
        <dbReference type="Proteomes" id="UP000035704"/>
    </source>
</evidence>
<dbReference type="GO" id="GO:0043805">
    <property type="term" value="F:indolepyruvate ferredoxin oxidoreductase activity"/>
    <property type="evidence" value="ECO:0007669"/>
    <property type="project" value="UniProtKB-UniRule"/>
</dbReference>
<keyword evidence="8" id="KW-0670">Pyruvate</keyword>
<evidence type="ECO:0000259" key="7">
    <source>
        <dbReference type="PROSITE" id="PS51379"/>
    </source>
</evidence>
<gene>
    <name evidence="8" type="primary">iorA</name>
    <name evidence="8" type="ORF">CACET_c11800</name>
</gene>
<dbReference type="InterPro" id="IPR017896">
    <property type="entry name" value="4Fe4S_Fe-S-bd"/>
</dbReference>
<comment type="function">
    <text evidence="5">Catalyzes the ferredoxin-dependent oxidative decarboxylation of arylpyruvates.</text>
</comment>
<dbReference type="GO" id="GO:0051539">
    <property type="term" value="F:4 iron, 4 sulfur cluster binding"/>
    <property type="evidence" value="ECO:0007669"/>
    <property type="project" value="UniProtKB-UniRule"/>
</dbReference>
<keyword evidence="9" id="KW-1185">Reference proteome</keyword>